<name>A0ABW6VZZ4_9ACTN</name>
<accession>A0ABW6VZZ4</accession>
<dbReference type="GeneID" id="95369442"/>
<dbReference type="EMBL" id="JBIAZM010000012">
    <property type="protein sequence ID" value="MFF5203224.1"/>
    <property type="molecule type" value="Genomic_DNA"/>
</dbReference>
<dbReference type="Proteomes" id="UP001602287">
    <property type="component" value="Unassembled WGS sequence"/>
</dbReference>
<keyword evidence="2" id="KW-1185">Reference proteome</keyword>
<comment type="caution">
    <text evidence="1">The sequence shown here is derived from an EMBL/GenBank/DDBJ whole genome shotgun (WGS) entry which is preliminary data.</text>
</comment>
<dbReference type="RefSeq" id="WP_030330373.1">
    <property type="nucleotide sequence ID" value="NZ_JBEYTR010000011.1"/>
</dbReference>
<gene>
    <name evidence="1" type="ORF">ACFY3B_26850</name>
</gene>
<protein>
    <submittedName>
        <fullName evidence="1">Uncharacterized protein</fullName>
    </submittedName>
</protein>
<proteinExistence type="predicted"/>
<reference evidence="1 2" key="1">
    <citation type="submission" date="2024-10" db="EMBL/GenBank/DDBJ databases">
        <title>The Natural Products Discovery Center: Release of the First 8490 Sequenced Strains for Exploring Actinobacteria Biosynthetic Diversity.</title>
        <authorList>
            <person name="Kalkreuter E."/>
            <person name="Kautsar S.A."/>
            <person name="Yang D."/>
            <person name="Bader C.D."/>
            <person name="Teijaro C.N."/>
            <person name="Fluegel L."/>
            <person name="Davis C.M."/>
            <person name="Simpson J.R."/>
            <person name="Lauterbach L."/>
            <person name="Steele A.D."/>
            <person name="Gui C."/>
            <person name="Meng S."/>
            <person name="Li G."/>
            <person name="Viehrig K."/>
            <person name="Ye F."/>
            <person name="Su P."/>
            <person name="Kiefer A.F."/>
            <person name="Nichols A."/>
            <person name="Cepeda A.J."/>
            <person name="Yan W."/>
            <person name="Fan B."/>
            <person name="Jiang Y."/>
            <person name="Adhikari A."/>
            <person name="Zheng C.-J."/>
            <person name="Schuster L."/>
            <person name="Cowan T.M."/>
            <person name="Smanski M.J."/>
            <person name="Chevrette M.G."/>
            <person name="De Carvalho L.P.S."/>
            <person name="Shen B."/>
        </authorList>
    </citation>
    <scope>NUCLEOTIDE SEQUENCE [LARGE SCALE GENOMIC DNA]</scope>
    <source>
        <strain evidence="1 2">NPDC000140</strain>
    </source>
</reference>
<evidence type="ECO:0000313" key="1">
    <source>
        <dbReference type="EMBL" id="MFF5203224.1"/>
    </source>
</evidence>
<organism evidence="1 2">
    <name type="scientific">Micromonospora parva</name>
    <dbReference type="NCBI Taxonomy" id="1464048"/>
    <lineage>
        <taxon>Bacteria</taxon>
        <taxon>Bacillati</taxon>
        <taxon>Actinomycetota</taxon>
        <taxon>Actinomycetes</taxon>
        <taxon>Micromonosporales</taxon>
        <taxon>Micromonosporaceae</taxon>
        <taxon>Micromonospora</taxon>
    </lineage>
</organism>
<sequence>MTKHTAAAATDDSRLVRRLVMPAIAFAAIALAGSEATDEAATDTSQTGVVAVADAPELAAPASADWPW</sequence>
<evidence type="ECO:0000313" key="2">
    <source>
        <dbReference type="Proteomes" id="UP001602287"/>
    </source>
</evidence>